<dbReference type="Proteomes" id="UP001428817">
    <property type="component" value="Unassembled WGS sequence"/>
</dbReference>
<dbReference type="RefSeq" id="WP_185061789.1">
    <property type="nucleotide sequence ID" value="NZ_BAABJP010000008.1"/>
</dbReference>
<evidence type="ECO:0000313" key="4">
    <source>
        <dbReference type="Proteomes" id="UP001428817"/>
    </source>
</evidence>
<dbReference type="InterPro" id="IPR009936">
    <property type="entry name" value="DUF1468"/>
</dbReference>
<gene>
    <name evidence="3" type="ORF">GCM10023321_23770</name>
</gene>
<keyword evidence="1" id="KW-0812">Transmembrane</keyword>
<sequence>MSAPTRPEETETADHRLRHTVAAGVPLLLGVVAAGLSWRLGLGSLADPGPGMWPLMVSVAMVVTALVVLASRPAASEERFGRGAVTVAIAVASLIGYALLFERVGFEVPTVALLVLWCRVLGRESWRTTSAVAVGATAAVYLLFITGLGVSLPHIVHT</sequence>
<organism evidence="3 4">
    <name type="scientific">Pseudonocardia eucalypti</name>
    <dbReference type="NCBI Taxonomy" id="648755"/>
    <lineage>
        <taxon>Bacteria</taxon>
        <taxon>Bacillati</taxon>
        <taxon>Actinomycetota</taxon>
        <taxon>Actinomycetes</taxon>
        <taxon>Pseudonocardiales</taxon>
        <taxon>Pseudonocardiaceae</taxon>
        <taxon>Pseudonocardia</taxon>
    </lineage>
</organism>
<reference evidence="4" key="1">
    <citation type="journal article" date="2019" name="Int. J. Syst. Evol. Microbiol.">
        <title>The Global Catalogue of Microorganisms (GCM) 10K type strain sequencing project: providing services to taxonomists for standard genome sequencing and annotation.</title>
        <authorList>
            <consortium name="The Broad Institute Genomics Platform"/>
            <consortium name="The Broad Institute Genome Sequencing Center for Infectious Disease"/>
            <person name="Wu L."/>
            <person name="Ma J."/>
        </authorList>
    </citation>
    <scope>NUCLEOTIDE SEQUENCE [LARGE SCALE GENOMIC DNA]</scope>
    <source>
        <strain evidence="4">JCM 18303</strain>
    </source>
</reference>
<dbReference type="EMBL" id="BAABJP010000008">
    <property type="protein sequence ID" value="GAA5153474.1"/>
    <property type="molecule type" value="Genomic_DNA"/>
</dbReference>
<feature type="transmembrane region" description="Helical" evidence="1">
    <location>
        <begin position="52"/>
        <end position="71"/>
    </location>
</feature>
<keyword evidence="1" id="KW-0472">Membrane</keyword>
<evidence type="ECO:0000313" key="3">
    <source>
        <dbReference type="EMBL" id="GAA5153474.1"/>
    </source>
</evidence>
<evidence type="ECO:0000256" key="1">
    <source>
        <dbReference type="SAM" id="Phobius"/>
    </source>
</evidence>
<feature type="transmembrane region" description="Helical" evidence="1">
    <location>
        <begin position="83"/>
        <end position="100"/>
    </location>
</feature>
<proteinExistence type="predicted"/>
<feature type="transmembrane region" description="Helical" evidence="1">
    <location>
        <begin position="134"/>
        <end position="156"/>
    </location>
</feature>
<feature type="transmembrane region" description="Helical" evidence="1">
    <location>
        <begin position="21"/>
        <end position="40"/>
    </location>
</feature>
<feature type="domain" description="DUF1468" evidence="2">
    <location>
        <begin position="23"/>
        <end position="153"/>
    </location>
</feature>
<name>A0ABP9Q1W2_9PSEU</name>
<accession>A0ABP9Q1W2</accession>
<keyword evidence="4" id="KW-1185">Reference proteome</keyword>
<dbReference type="Pfam" id="PF07331">
    <property type="entry name" value="TctB"/>
    <property type="match status" value="1"/>
</dbReference>
<protein>
    <submittedName>
        <fullName evidence="3">Tripartite tricarboxylate transporter TctB family protein</fullName>
    </submittedName>
</protein>
<keyword evidence="1" id="KW-1133">Transmembrane helix</keyword>
<comment type="caution">
    <text evidence="3">The sequence shown here is derived from an EMBL/GenBank/DDBJ whole genome shotgun (WGS) entry which is preliminary data.</text>
</comment>
<evidence type="ECO:0000259" key="2">
    <source>
        <dbReference type="Pfam" id="PF07331"/>
    </source>
</evidence>